<dbReference type="Gene3D" id="3.30.300.30">
    <property type="match status" value="1"/>
</dbReference>
<evidence type="ECO:0000256" key="2">
    <source>
        <dbReference type="ARBA" id="ARBA00022553"/>
    </source>
</evidence>
<dbReference type="Proteomes" id="UP001151582">
    <property type="component" value="Unassembled WGS sequence"/>
</dbReference>
<evidence type="ECO:0000313" key="4">
    <source>
        <dbReference type="EMBL" id="KAJ1983109.1"/>
    </source>
</evidence>
<dbReference type="PANTHER" id="PTHR45398">
    <property type="match status" value="1"/>
</dbReference>
<dbReference type="Gene3D" id="3.30.559.30">
    <property type="entry name" value="Nonribosomal peptide synthetase, condensation domain"/>
    <property type="match status" value="1"/>
</dbReference>
<dbReference type="InterPro" id="IPR023213">
    <property type="entry name" value="CAT-like_dom_sf"/>
</dbReference>
<evidence type="ECO:0000259" key="3">
    <source>
        <dbReference type="Pfam" id="PF00668"/>
    </source>
</evidence>
<name>A0A9W8B9U9_9FUNG</name>
<keyword evidence="1" id="KW-0596">Phosphopantetheine</keyword>
<dbReference type="GO" id="GO:0003824">
    <property type="term" value="F:catalytic activity"/>
    <property type="evidence" value="ECO:0007669"/>
    <property type="project" value="InterPro"/>
</dbReference>
<dbReference type="Gene3D" id="3.30.559.10">
    <property type="entry name" value="Chloramphenicol acetyltransferase-like domain"/>
    <property type="match status" value="1"/>
</dbReference>
<reference evidence="4" key="1">
    <citation type="submission" date="2022-07" db="EMBL/GenBank/DDBJ databases">
        <title>Phylogenomic reconstructions and comparative analyses of Kickxellomycotina fungi.</title>
        <authorList>
            <person name="Reynolds N.K."/>
            <person name="Stajich J.E."/>
            <person name="Barry K."/>
            <person name="Grigoriev I.V."/>
            <person name="Crous P."/>
            <person name="Smith M.E."/>
        </authorList>
    </citation>
    <scope>NUCLEOTIDE SEQUENCE</scope>
    <source>
        <strain evidence="4">RSA 567</strain>
    </source>
</reference>
<accession>A0A9W8B9U9</accession>
<sequence>MRDTDFAPLTDHLRQKLPHCLAWHTLMALAQFPTTVNGKVNKRALADLDLNSTTHCSLVADSAILDTATALDTSSDNAFAGQEAVLRQAWAELFDVPIERIARQAHFFQLGRLDRSHSAGVQVPPAGLPTGRAHRLRAPCVGSFLLKLNPRVDANAIQDALQQTIHTAEATHDDFCWAECHTTETELSQHLAKPHTQLSLTQGPLLGALLVHLNDLPDQPRLCLVSHHIVIDLVSWRILLEDLNTLLSHQSLPPKTLSFAKWATSLDAYAATLTTACWPEQVVPTNVTALIPVGQVGTRHSIFQTLDTTITDQLVAHACPALRVTPRDAILGAYALVYCQTLGTAQVNRCMEGHGREPWSPDLDIS</sequence>
<organism evidence="4 5">
    <name type="scientific">Dimargaris verticillata</name>
    <dbReference type="NCBI Taxonomy" id="2761393"/>
    <lineage>
        <taxon>Eukaryota</taxon>
        <taxon>Fungi</taxon>
        <taxon>Fungi incertae sedis</taxon>
        <taxon>Zoopagomycota</taxon>
        <taxon>Kickxellomycotina</taxon>
        <taxon>Dimargaritomycetes</taxon>
        <taxon>Dimargaritales</taxon>
        <taxon>Dimargaritaceae</taxon>
        <taxon>Dimargaris</taxon>
    </lineage>
</organism>
<comment type="caution">
    <text evidence="4">The sequence shown here is derived from an EMBL/GenBank/DDBJ whole genome shotgun (WGS) entry which is preliminary data.</text>
</comment>
<proteinExistence type="predicted"/>
<dbReference type="AlphaFoldDB" id="A0A9W8B9U9"/>
<keyword evidence="5" id="KW-1185">Reference proteome</keyword>
<gene>
    <name evidence="4" type="ORF">H4R34_001458</name>
</gene>
<dbReference type="OrthoDB" id="416786at2759"/>
<keyword evidence="2" id="KW-0597">Phosphoprotein</keyword>
<dbReference type="SUPFAM" id="SSF52777">
    <property type="entry name" value="CoA-dependent acyltransferases"/>
    <property type="match status" value="2"/>
</dbReference>
<feature type="domain" description="Condensation" evidence="3">
    <location>
        <begin position="183"/>
        <end position="358"/>
    </location>
</feature>
<dbReference type="EMBL" id="JANBQB010000069">
    <property type="protein sequence ID" value="KAJ1983109.1"/>
    <property type="molecule type" value="Genomic_DNA"/>
</dbReference>
<dbReference type="PANTHER" id="PTHR45398:SF1">
    <property type="entry name" value="ENZYME, PUTATIVE (JCVI)-RELATED"/>
    <property type="match status" value="1"/>
</dbReference>
<dbReference type="Pfam" id="PF00668">
    <property type="entry name" value="Condensation"/>
    <property type="match status" value="1"/>
</dbReference>
<evidence type="ECO:0000313" key="5">
    <source>
        <dbReference type="Proteomes" id="UP001151582"/>
    </source>
</evidence>
<dbReference type="InterPro" id="IPR045851">
    <property type="entry name" value="AMP-bd_C_sf"/>
</dbReference>
<protein>
    <recommendedName>
        <fullName evidence="3">Condensation domain-containing protein</fullName>
    </recommendedName>
</protein>
<dbReference type="SUPFAM" id="SSF56801">
    <property type="entry name" value="Acetyl-CoA synthetase-like"/>
    <property type="match status" value="1"/>
</dbReference>
<dbReference type="InterPro" id="IPR001242">
    <property type="entry name" value="Condensation_dom"/>
</dbReference>
<evidence type="ECO:0000256" key="1">
    <source>
        <dbReference type="ARBA" id="ARBA00022450"/>
    </source>
</evidence>